<protein>
    <submittedName>
        <fullName evidence="1">Uncharacterized protein</fullName>
    </submittedName>
</protein>
<organism evidence="1 2">
    <name type="scientific">Candidatus Giovannonibacteria bacterium RIFCSPHIGHO2_02_43_16</name>
    <dbReference type="NCBI Taxonomy" id="1798331"/>
    <lineage>
        <taxon>Bacteria</taxon>
        <taxon>Candidatus Giovannoniibacteriota</taxon>
    </lineage>
</organism>
<dbReference type="AlphaFoldDB" id="A0A1F5WE10"/>
<dbReference type="Proteomes" id="UP000178276">
    <property type="component" value="Unassembled WGS sequence"/>
</dbReference>
<evidence type="ECO:0000313" key="1">
    <source>
        <dbReference type="EMBL" id="OGF73501.1"/>
    </source>
</evidence>
<dbReference type="STRING" id="1798331.A2W57_02255"/>
<accession>A0A1F5WE10</accession>
<dbReference type="EMBL" id="MFHJ01000037">
    <property type="protein sequence ID" value="OGF73501.1"/>
    <property type="molecule type" value="Genomic_DNA"/>
</dbReference>
<sequence>MVQDFAPADYIVMEARRDGIIECIFHIFPSRVRERQFFAISYVYNHTPLFFPARAVFLDCEIDLKNFAYPLHSLNIYVGYSLWCFHGKITSSVLNYTVSNGQCQQEQSSFLIYILLELGYKNKEYFHNKCLKN</sequence>
<proteinExistence type="predicted"/>
<name>A0A1F5WE10_9BACT</name>
<reference evidence="1 2" key="1">
    <citation type="journal article" date="2016" name="Nat. Commun.">
        <title>Thousands of microbial genomes shed light on interconnected biogeochemical processes in an aquifer system.</title>
        <authorList>
            <person name="Anantharaman K."/>
            <person name="Brown C.T."/>
            <person name="Hug L.A."/>
            <person name="Sharon I."/>
            <person name="Castelle C.J."/>
            <person name="Probst A.J."/>
            <person name="Thomas B.C."/>
            <person name="Singh A."/>
            <person name="Wilkins M.J."/>
            <person name="Karaoz U."/>
            <person name="Brodie E.L."/>
            <person name="Williams K.H."/>
            <person name="Hubbard S.S."/>
            <person name="Banfield J.F."/>
        </authorList>
    </citation>
    <scope>NUCLEOTIDE SEQUENCE [LARGE SCALE GENOMIC DNA]</scope>
</reference>
<gene>
    <name evidence="1" type="ORF">A2W57_02255</name>
</gene>
<evidence type="ECO:0000313" key="2">
    <source>
        <dbReference type="Proteomes" id="UP000178276"/>
    </source>
</evidence>
<comment type="caution">
    <text evidence="1">The sequence shown here is derived from an EMBL/GenBank/DDBJ whole genome shotgun (WGS) entry which is preliminary data.</text>
</comment>